<feature type="compositionally biased region" description="Low complexity" evidence="1">
    <location>
        <begin position="251"/>
        <end position="263"/>
    </location>
</feature>
<evidence type="ECO:0000313" key="3">
    <source>
        <dbReference type="Proteomes" id="UP000749646"/>
    </source>
</evidence>
<feature type="compositionally biased region" description="Basic and acidic residues" evidence="1">
    <location>
        <begin position="157"/>
        <end position="168"/>
    </location>
</feature>
<feature type="compositionally biased region" description="Basic and acidic residues" evidence="1">
    <location>
        <begin position="517"/>
        <end position="527"/>
    </location>
</feature>
<feature type="compositionally biased region" description="Basic and acidic residues" evidence="1">
    <location>
        <begin position="360"/>
        <end position="369"/>
    </location>
</feature>
<feature type="compositionally biased region" description="Basic and acidic residues" evidence="1">
    <location>
        <begin position="112"/>
        <end position="131"/>
    </location>
</feature>
<feature type="compositionally biased region" description="Polar residues" evidence="1">
    <location>
        <begin position="337"/>
        <end position="350"/>
    </location>
</feature>
<feature type="compositionally biased region" description="Basic and acidic residues" evidence="1">
    <location>
        <begin position="320"/>
        <end position="330"/>
    </location>
</feature>
<evidence type="ECO:0000256" key="1">
    <source>
        <dbReference type="SAM" id="MobiDB-lite"/>
    </source>
</evidence>
<comment type="caution">
    <text evidence="2">The sequence shown here is derived from an EMBL/GenBank/DDBJ whole genome shotgun (WGS) entry which is preliminary data.</text>
</comment>
<feature type="region of interest" description="Disordered" evidence="1">
    <location>
        <begin position="1"/>
        <end position="131"/>
    </location>
</feature>
<feature type="region of interest" description="Disordered" evidence="1">
    <location>
        <begin position="157"/>
        <end position="380"/>
    </location>
</feature>
<organism evidence="2 3">
    <name type="scientific">Modicella reniformis</name>
    <dbReference type="NCBI Taxonomy" id="1440133"/>
    <lineage>
        <taxon>Eukaryota</taxon>
        <taxon>Fungi</taxon>
        <taxon>Fungi incertae sedis</taxon>
        <taxon>Mucoromycota</taxon>
        <taxon>Mortierellomycotina</taxon>
        <taxon>Mortierellomycetes</taxon>
        <taxon>Mortierellales</taxon>
        <taxon>Mortierellaceae</taxon>
        <taxon>Modicella</taxon>
    </lineage>
</organism>
<gene>
    <name evidence="2" type="ORF">BGZ65_002388</name>
</gene>
<feature type="region of interest" description="Disordered" evidence="1">
    <location>
        <begin position="464"/>
        <end position="491"/>
    </location>
</feature>
<accession>A0A9P6M9N9</accession>
<feature type="compositionally biased region" description="Basic and acidic residues" evidence="1">
    <location>
        <begin position="15"/>
        <end position="74"/>
    </location>
</feature>
<reference evidence="2" key="1">
    <citation type="journal article" date="2020" name="Fungal Divers.">
        <title>Resolving the Mortierellaceae phylogeny through synthesis of multi-gene phylogenetics and phylogenomics.</title>
        <authorList>
            <person name="Vandepol N."/>
            <person name="Liber J."/>
            <person name="Desiro A."/>
            <person name="Na H."/>
            <person name="Kennedy M."/>
            <person name="Barry K."/>
            <person name="Grigoriev I.V."/>
            <person name="Miller A.N."/>
            <person name="O'Donnell K."/>
            <person name="Stajich J.E."/>
            <person name="Bonito G."/>
        </authorList>
    </citation>
    <scope>NUCLEOTIDE SEQUENCE</scope>
    <source>
        <strain evidence="2">MES-2147</strain>
    </source>
</reference>
<feature type="region of interest" description="Disordered" evidence="1">
    <location>
        <begin position="639"/>
        <end position="663"/>
    </location>
</feature>
<sequence>MIPSFTQRAPSGVIENDRHAHITEDQRETMKHAAEEARKRREEEERVIEEGKARARAKADELARKAEEANRAKETVATSKEPAAKEVEQTTTNVEDSTSTSSKSSSSAAVKSSRDPGDQRHIKVLTESEKREARALWRALPERLMAEHAENRARNIEEYKKAEQERQARKAAAVAQSIPLEINKEGNTKSTEHANEPKTAVAAEVPNNSEPQKETESTDPMPSGSNTPVPLTNPQSDETACTRNVNDERPTSPQLSTSLSPPQATRDESEDQGVKADLTADVAQTSQSHGQMDKPAPKERTRNGKVGRERSHADSAASWRKTEFKSEGLPESKTAAAPSNGTIKMHNTQGRVKDGQAPGKSEKIERDSYPAKLKGVNGSRKISQITKIHARLALNAAGNTALGNSHEPPVTASTPHAMTNRLAESPTVKEKGIKRQSLLNATTPIFPSMVESAAKKRGSMSFMVESEVKEPATEQKPLAQPLEESAPSSEDIQPAVMPQWEDSKALSHLEQSQGKDGSVDDGAKRAWESASVTSITSKQEDVHHPGLAQGVAMPGMILVNGTGPGVPNPMSPQPMWNGSIAVDSTSQAGTTITPPYPMMMPFYPQGFPVGAHRMIYMYPGGPIPGHLAQFPGGVVPAHGSMPHTSRDVHAGPAATLGSPEMTNASGDMTLDGTLGNPASVANSTALI</sequence>
<feature type="compositionally biased region" description="Low complexity" evidence="1">
    <location>
        <begin position="97"/>
        <end position="111"/>
    </location>
</feature>
<proteinExistence type="predicted"/>
<protein>
    <submittedName>
        <fullName evidence="2">Uncharacterized protein</fullName>
    </submittedName>
</protein>
<dbReference type="OrthoDB" id="2445249at2759"/>
<dbReference type="AlphaFoldDB" id="A0A9P6M9N9"/>
<name>A0A9P6M9N9_9FUNG</name>
<feature type="compositionally biased region" description="Basic and acidic residues" evidence="1">
    <location>
        <begin position="182"/>
        <end position="196"/>
    </location>
</feature>
<dbReference type="EMBL" id="JAAAHW010003534">
    <property type="protein sequence ID" value="KAF9982901.1"/>
    <property type="molecule type" value="Genomic_DNA"/>
</dbReference>
<feature type="compositionally biased region" description="Basic and acidic residues" evidence="1">
    <location>
        <begin position="291"/>
        <end position="313"/>
    </location>
</feature>
<evidence type="ECO:0000313" key="2">
    <source>
        <dbReference type="EMBL" id="KAF9982901.1"/>
    </source>
</evidence>
<dbReference type="Proteomes" id="UP000749646">
    <property type="component" value="Unassembled WGS sequence"/>
</dbReference>
<feature type="compositionally biased region" description="Polar residues" evidence="1">
    <location>
        <begin position="218"/>
        <end position="244"/>
    </location>
</feature>
<keyword evidence="3" id="KW-1185">Reference proteome</keyword>
<feature type="region of interest" description="Disordered" evidence="1">
    <location>
        <begin position="505"/>
        <end position="543"/>
    </location>
</feature>